<organism evidence="2 3">
    <name type="scientific">Chitiniphilus eburneus</name>
    <dbReference type="NCBI Taxonomy" id="2571148"/>
    <lineage>
        <taxon>Bacteria</taxon>
        <taxon>Pseudomonadati</taxon>
        <taxon>Pseudomonadota</taxon>
        <taxon>Betaproteobacteria</taxon>
        <taxon>Neisseriales</taxon>
        <taxon>Chitinibacteraceae</taxon>
        <taxon>Chitiniphilus</taxon>
    </lineage>
</organism>
<gene>
    <name evidence="2" type="ORF">FAZ21_19410</name>
</gene>
<dbReference type="EMBL" id="SUMF01000050">
    <property type="protein sequence ID" value="TJZ64146.1"/>
    <property type="molecule type" value="Genomic_DNA"/>
</dbReference>
<comment type="caution">
    <text evidence="2">The sequence shown here is derived from an EMBL/GenBank/DDBJ whole genome shotgun (WGS) entry which is preliminary data.</text>
</comment>
<keyword evidence="1" id="KW-1133">Transmembrane helix</keyword>
<keyword evidence="1" id="KW-0472">Membrane</keyword>
<proteinExistence type="predicted"/>
<dbReference type="PANTHER" id="PTHR38442:SF1">
    <property type="entry name" value="INNER MEMBRANE PROTEIN"/>
    <property type="match status" value="1"/>
</dbReference>
<protein>
    <submittedName>
        <fullName evidence="2">DUF445 domain-containing protein</fullName>
    </submittedName>
</protein>
<feature type="transmembrane region" description="Helical" evidence="1">
    <location>
        <begin position="57"/>
        <end position="80"/>
    </location>
</feature>
<sequence>MAGMNDPLYLERERAQLDAKRLRLRQARTVATCLLLAALVLYLVAESFAHRHPVWGFIGAFAEAAMIGALADWFAVTALFRHPMGIPIPHTAIIPRNKLRIADSLGGFIETHFLSEEQVAARIDAFNPARRIASWLSRPSHVEQLAEQAQQLASYLLSVLDEPHVRDAARRILREGMSELDWARHGGELLAVLLAERQHQQLLDRVLDKVGARLAQPDVQTLLSGMVAQELSYLKWVALDEAGGRYVARKLVAAVTHEFERVREEPEHPLRRLVDNELDALILRLQHDDALRQRTRAWVEELAAAPAFERRFDALWQGLMQALHGDFNKPDSLLRARVASAARRLRDQLRVDPRLAEWVNRSVRNAAARSVARYRQQIGAFIADQLKGWDDRVMVERLELNVGVDLQFIRINGTLVGGLIGVLLHAGQWLLR</sequence>
<dbReference type="AlphaFoldDB" id="A0A4U0P9A3"/>
<dbReference type="Proteomes" id="UP000310016">
    <property type="component" value="Unassembled WGS sequence"/>
</dbReference>
<dbReference type="InterPro" id="IPR007383">
    <property type="entry name" value="DUF445"/>
</dbReference>
<name>A0A4U0P9A3_9NEIS</name>
<dbReference type="PANTHER" id="PTHR38442">
    <property type="entry name" value="INNER MEMBRANE PROTEIN-RELATED"/>
    <property type="match status" value="1"/>
</dbReference>
<dbReference type="GO" id="GO:0005886">
    <property type="term" value="C:plasma membrane"/>
    <property type="evidence" value="ECO:0007669"/>
    <property type="project" value="TreeGrafter"/>
</dbReference>
<evidence type="ECO:0000256" key="1">
    <source>
        <dbReference type="SAM" id="Phobius"/>
    </source>
</evidence>
<evidence type="ECO:0000313" key="3">
    <source>
        <dbReference type="Proteomes" id="UP000310016"/>
    </source>
</evidence>
<accession>A0A4U0P9A3</accession>
<dbReference type="OrthoDB" id="9769590at2"/>
<feature type="transmembrane region" description="Helical" evidence="1">
    <location>
        <begin position="27"/>
        <end position="45"/>
    </location>
</feature>
<dbReference type="Pfam" id="PF04286">
    <property type="entry name" value="DUF445"/>
    <property type="match status" value="1"/>
</dbReference>
<keyword evidence="1" id="KW-0812">Transmembrane</keyword>
<evidence type="ECO:0000313" key="2">
    <source>
        <dbReference type="EMBL" id="TJZ64146.1"/>
    </source>
</evidence>
<reference evidence="2 3" key="1">
    <citation type="submission" date="2019-04" db="EMBL/GenBank/DDBJ databases">
        <title>Chitiniphilus eburnea sp. nov., a novel chitinolytic bacterium isolated from aquaculture sludge.</title>
        <authorList>
            <person name="Sheng M."/>
        </authorList>
    </citation>
    <scope>NUCLEOTIDE SEQUENCE [LARGE SCALE GENOMIC DNA]</scope>
    <source>
        <strain evidence="2 3">HX-2-15</strain>
    </source>
</reference>
<keyword evidence="3" id="KW-1185">Reference proteome</keyword>